<comment type="caution">
    <text evidence="1">The sequence shown here is derived from an EMBL/GenBank/DDBJ whole genome shotgun (WGS) entry which is preliminary data.</text>
</comment>
<sequence length="34" mass="3484">MGAGTYGPRHSPTFDLDEAVLAPAADLLAALVRS</sequence>
<evidence type="ECO:0000313" key="1">
    <source>
        <dbReference type="EMBL" id="MBB5784499.1"/>
    </source>
</evidence>
<proteinExistence type="predicted"/>
<name>A0A7W9LI18_9ACTN</name>
<organism evidence="1 2">
    <name type="scientific">Nonomuraea jabiensis</name>
    <dbReference type="NCBI Taxonomy" id="882448"/>
    <lineage>
        <taxon>Bacteria</taxon>
        <taxon>Bacillati</taxon>
        <taxon>Actinomycetota</taxon>
        <taxon>Actinomycetes</taxon>
        <taxon>Streptosporangiales</taxon>
        <taxon>Streptosporangiaceae</taxon>
        <taxon>Nonomuraea</taxon>
    </lineage>
</organism>
<dbReference type="AlphaFoldDB" id="A0A7W9LI18"/>
<reference evidence="1 2" key="1">
    <citation type="submission" date="2020-08" db="EMBL/GenBank/DDBJ databases">
        <title>Sequencing the genomes of 1000 actinobacteria strains.</title>
        <authorList>
            <person name="Klenk H.-P."/>
        </authorList>
    </citation>
    <scope>NUCLEOTIDE SEQUENCE [LARGE SCALE GENOMIC DNA]</scope>
    <source>
        <strain evidence="1 2">DSM 45507</strain>
    </source>
</reference>
<gene>
    <name evidence="1" type="ORF">HD596_011255</name>
</gene>
<protein>
    <submittedName>
        <fullName evidence="1">Uncharacterized protein</fullName>
    </submittedName>
</protein>
<keyword evidence="2" id="KW-1185">Reference proteome</keyword>
<dbReference type="EMBL" id="JACHMB010000001">
    <property type="protein sequence ID" value="MBB5784499.1"/>
    <property type="molecule type" value="Genomic_DNA"/>
</dbReference>
<evidence type="ECO:0000313" key="2">
    <source>
        <dbReference type="Proteomes" id="UP000579153"/>
    </source>
</evidence>
<accession>A0A7W9LI18</accession>
<dbReference type="Proteomes" id="UP000579153">
    <property type="component" value="Unassembled WGS sequence"/>
</dbReference>